<dbReference type="InterPro" id="IPR037523">
    <property type="entry name" value="VOC_core"/>
</dbReference>
<dbReference type="Gene3D" id="3.10.180.10">
    <property type="entry name" value="2,3-Dihydroxybiphenyl 1,2-Dioxygenase, domain 1"/>
    <property type="match status" value="1"/>
</dbReference>
<dbReference type="CDD" id="cd06587">
    <property type="entry name" value="VOC"/>
    <property type="match status" value="1"/>
</dbReference>
<dbReference type="PANTHER" id="PTHR43048:SF3">
    <property type="entry name" value="METHYLMALONYL-COA EPIMERASE, MITOCHONDRIAL"/>
    <property type="match status" value="1"/>
</dbReference>
<dbReference type="InterPro" id="IPR029068">
    <property type="entry name" value="Glyas_Bleomycin-R_OHBP_Dase"/>
</dbReference>
<dbReference type="AlphaFoldDB" id="A0A0F5QEW9"/>
<dbReference type="InterPro" id="IPR051785">
    <property type="entry name" value="MMCE/EMCE_epimerase"/>
</dbReference>
<dbReference type="GO" id="GO:0004493">
    <property type="term" value="F:methylmalonyl-CoA epimerase activity"/>
    <property type="evidence" value="ECO:0007669"/>
    <property type="project" value="TreeGrafter"/>
</dbReference>
<dbReference type="STRING" id="1293439.WH87_03215"/>
<keyword evidence="3" id="KW-0456">Lyase</keyword>
<organism evidence="3 4">
    <name type="scientific">Devosia epidermidihirudinis</name>
    <dbReference type="NCBI Taxonomy" id="1293439"/>
    <lineage>
        <taxon>Bacteria</taxon>
        <taxon>Pseudomonadati</taxon>
        <taxon>Pseudomonadota</taxon>
        <taxon>Alphaproteobacteria</taxon>
        <taxon>Hyphomicrobiales</taxon>
        <taxon>Devosiaceae</taxon>
        <taxon>Devosia</taxon>
    </lineage>
</organism>
<dbReference type="PATRIC" id="fig|1293439.3.peg.199"/>
<dbReference type="GO" id="GO:0046872">
    <property type="term" value="F:metal ion binding"/>
    <property type="evidence" value="ECO:0007669"/>
    <property type="project" value="UniProtKB-KW"/>
</dbReference>
<dbReference type="OrthoDB" id="7947929at2"/>
<feature type="domain" description="VOC" evidence="2">
    <location>
        <begin position="8"/>
        <end position="125"/>
    </location>
</feature>
<reference evidence="3 4" key="1">
    <citation type="submission" date="2015-03" db="EMBL/GenBank/DDBJ databases">
        <authorList>
            <person name="Lepp D."/>
            <person name="Hassan Y.I."/>
            <person name="Li X.-Z."/>
            <person name="Zhou T."/>
        </authorList>
    </citation>
    <scope>NUCLEOTIDE SEQUENCE [LARGE SCALE GENOMIC DNA]</scope>
    <source>
        <strain evidence="3 4">E84</strain>
    </source>
</reference>
<comment type="caution">
    <text evidence="3">The sequence shown here is derived from an EMBL/GenBank/DDBJ whole genome shotgun (WGS) entry which is preliminary data.</text>
</comment>
<accession>A0A0F5QEW9</accession>
<gene>
    <name evidence="3" type="ORF">WH87_03215</name>
</gene>
<evidence type="ECO:0000256" key="1">
    <source>
        <dbReference type="ARBA" id="ARBA00022723"/>
    </source>
</evidence>
<proteinExistence type="predicted"/>
<sequence>MPKPFIKQLAHVCIFSRDLEKSEAFYREGFGFDTAFIFKRGEEKIGFYLSLGGRTFVEVFSKDSARYDETNQINHFCFETEDIDGLIAHLRAQGISATDKKLGADNTWQSWTADPDGVKLEIFQYTPESMQFGSPDTVCQVDW</sequence>
<dbReference type="PROSITE" id="PS51819">
    <property type="entry name" value="VOC"/>
    <property type="match status" value="1"/>
</dbReference>
<evidence type="ECO:0000313" key="3">
    <source>
        <dbReference type="EMBL" id="KKC39253.1"/>
    </source>
</evidence>
<dbReference type="Proteomes" id="UP000033411">
    <property type="component" value="Unassembled WGS sequence"/>
</dbReference>
<dbReference type="RefSeq" id="WP_046138518.1">
    <property type="nucleotide sequence ID" value="NZ_LANJ01000011.1"/>
</dbReference>
<evidence type="ECO:0000313" key="4">
    <source>
        <dbReference type="Proteomes" id="UP000033411"/>
    </source>
</evidence>
<name>A0A0F5QEW9_9HYPH</name>
<protein>
    <submittedName>
        <fullName evidence="3">Lactoylglutathione lyase</fullName>
    </submittedName>
</protein>
<dbReference type="GO" id="GO:0016829">
    <property type="term" value="F:lyase activity"/>
    <property type="evidence" value="ECO:0007669"/>
    <property type="project" value="UniProtKB-KW"/>
</dbReference>
<dbReference type="GO" id="GO:0046491">
    <property type="term" value="P:L-methylmalonyl-CoA metabolic process"/>
    <property type="evidence" value="ECO:0007669"/>
    <property type="project" value="TreeGrafter"/>
</dbReference>
<dbReference type="SUPFAM" id="SSF54593">
    <property type="entry name" value="Glyoxalase/Bleomycin resistance protein/Dihydroxybiphenyl dioxygenase"/>
    <property type="match status" value="1"/>
</dbReference>
<dbReference type="PANTHER" id="PTHR43048">
    <property type="entry name" value="METHYLMALONYL-COA EPIMERASE"/>
    <property type="match status" value="1"/>
</dbReference>
<dbReference type="Pfam" id="PF00903">
    <property type="entry name" value="Glyoxalase"/>
    <property type="match status" value="1"/>
</dbReference>
<dbReference type="EMBL" id="LANJ01000011">
    <property type="protein sequence ID" value="KKC39253.1"/>
    <property type="molecule type" value="Genomic_DNA"/>
</dbReference>
<evidence type="ECO:0000259" key="2">
    <source>
        <dbReference type="PROSITE" id="PS51819"/>
    </source>
</evidence>
<keyword evidence="4" id="KW-1185">Reference proteome</keyword>
<dbReference type="InterPro" id="IPR004360">
    <property type="entry name" value="Glyas_Fos-R_dOase_dom"/>
</dbReference>
<keyword evidence="1" id="KW-0479">Metal-binding</keyword>